<dbReference type="InterPro" id="IPR051610">
    <property type="entry name" value="GPI/OXD"/>
</dbReference>
<dbReference type="Gene3D" id="2.60.120.10">
    <property type="entry name" value="Jelly Rolls"/>
    <property type="match status" value="1"/>
</dbReference>
<dbReference type="SUPFAM" id="SSF51182">
    <property type="entry name" value="RmlC-like cupins"/>
    <property type="match status" value="1"/>
</dbReference>
<dbReference type="RefSeq" id="WP_097042561.1">
    <property type="nucleotide sequence ID" value="NZ_OBQF01000007.1"/>
</dbReference>
<dbReference type="PANTHER" id="PTHR35848">
    <property type="entry name" value="OXALATE-BINDING PROTEIN"/>
    <property type="match status" value="1"/>
</dbReference>
<proteinExistence type="predicted"/>
<keyword evidence="4" id="KW-1185">Reference proteome</keyword>
<gene>
    <name evidence="3" type="ORF">SAMN05878391_2459</name>
</gene>
<dbReference type="GO" id="GO:0046872">
    <property type="term" value="F:metal ion binding"/>
    <property type="evidence" value="ECO:0007669"/>
    <property type="project" value="UniProtKB-KW"/>
</dbReference>
<dbReference type="OrthoDB" id="9797047at2"/>
<dbReference type="EMBL" id="OBQF01000007">
    <property type="protein sequence ID" value="SOC44756.1"/>
    <property type="molecule type" value="Genomic_DNA"/>
</dbReference>
<dbReference type="InterPro" id="IPR013096">
    <property type="entry name" value="Cupin_2"/>
</dbReference>
<accession>A0A285UVM5</accession>
<reference evidence="4" key="1">
    <citation type="submission" date="2017-08" db="EMBL/GenBank/DDBJ databases">
        <authorList>
            <person name="Varghese N."/>
            <person name="Submissions S."/>
        </authorList>
    </citation>
    <scope>NUCLEOTIDE SEQUENCE [LARGE SCALE GENOMIC DNA]</scope>
    <source>
        <strain evidence="4">DSM 23173</strain>
    </source>
</reference>
<evidence type="ECO:0000256" key="1">
    <source>
        <dbReference type="ARBA" id="ARBA00022723"/>
    </source>
</evidence>
<protein>
    <recommendedName>
        <fullName evidence="2">Cupin type-2 domain-containing protein</fullName>
    </recommendedName>
</protein>
<dbReference type="InterPro" id="IPR014710">
    <property type="entry name" value="RmlC-like_jellyroll"/>
</dbReference>
<dbReference type="PANTHER" id="PTHR35848:SF6">
    <property type="entry name" value="CUPIN TYPE-2 DOMAIN-CONTAINING PROTEIN"/>
    <property type="match status" value="1"/>
</dbReference>
<dbReference type="AlphaFoldDB" id="A0A285UVM5"/>
<dbReference type="Pfam" id="PF07883">
    <property type="entry name" value="Cupin_2"/>
    <property type="match status" value="1"/>
</dbReference>
<sequence>MIYKTNKTINIENLHGGRGIIAIEKCDVPDHATFKSVVKVTVPAGASIGYHTHHDDYEGYYIMEGEGIFQDDDGSHKVTAGDFCLIERGGSHGVENTGADDMVIFATVMK</sequence>
<name>A0A285UVM5_9STAP</name>
<evidence type="ECO:0000259" key="2">
    <source>
        <dbReference type="Pfam" id="PF07883"/>
    </source>
</evidence>
<organism evidence="3 4">
    <name type="scientific">Salinicoccus kekensis</name>
    <dbReference type="NCBI Taxonomy" id="714307"/>
    <lineage>
        <taxon>Bacteria</taxon>
        <taxon>Bacillati</taxon>
        <taxon>Bacillota</taxon>
        <taxon>Bacilli</taxon>
        <taxon>Bacillales</taxon>
        <taxon>Staphylococcaceae</taxon>
        <taxon>Salinicoccus</taxon>
    </lineage>
</organism>
<dbReference type="InterPro" id="IPR011051">
    <property type="entry name" value="RmlC_Cupin_sf"/>
</dbReference>
<feature type="domain" description="Cupin type-2" evidence="2">
    <location>
        <begin position="40"/>
        <end position="106"/>
    </location>
</feature>
<evidence type="ECO:0000313" key="3">
    <source>
        <dbReference type="EMBL" id="SOC44756.1"/>
    </source>
</evidence>
<keyword evidence="1" id="KW-0479">Metal-binding</keyword>
<evidence type="ECO:0000313" key="4">
    <source>
        <dbReference type="Proteomes" id="UP000219412"/>
    </source>
</evidence>
<dbReference type="Proteomes" id="UP000219412">
    <property type="component" value="Unassembled WGS sequence"/>
</dbReference>